<dbReference type="InterPro" id="IPR010021">
    <property type="entry name" value="PGPP1/Gep4"/>
</dbReference>
<dbReference type="InterPro" id="IPR006549">
    <property type="entry name" value="HAD-SF_hydro_IIIA"/>
</dbReference>
<evidence type="ECO:0000256" key="1">
    <source>
        <dbReference type="ARBA" id="ARBA00022801"/>
    </source>
</evidence>
<keyword evidence="3" id="KW-1185">Reference proteome</keyword>
<dbReference type="CDD" id="cd16416">
    <property type="entry name" value="HAD_BsYqeG-like"/>
    <property type="match status" value="1"/>
</dbReference>
<dbReference type="NCBIfam" id="TIGR01668">
    <property type="entry name" value="YqeG_hyp_ppase"/>
    <property type="match status" value="1"/>
</dbReference>
<dbReference type="NCBIfam" id="TIGR01662">
    <property type="entry name" value="HAD-SF-IIIA"/>
    <property type="match status" value="1"/>
</dbReference>
<dbReference type="Pfam" id="PF13242">
    <property type="entry name" value="Hydrolase_like"/>
    <property type="match status" value="1"/>
</dbReference>
<dbReference type="STRING" id="269670.SAMN02982927_00582"/>
<dbReference type="Gene3D" id="3.40.50.1000">
    <property type="entry name" value="HAD superfamily/HAD-like"/>
    <property type="match status" value="1"/>
</dbReference>
<keyword evidence="1" id="KW-0378">Hydrolase</keyword>
<sequence>MLRKFLPEEHVESILDIQPDKLKQRGIKALVTDLDNTLIAWNEKEITPELIGWFSSLEEAGISVMVLSNNSEKRVKLFSHSAGVSYIYRARKPLPFAFKRAMRIMKVRKDEMVVVGDQLLTDVWGANQVGAHTILVTPIASTDGWATKVNRHLERFILSQMRRKGWLKWEE</sequence>
<dbReference type="SUPFAM" id="SSF56784">
    <property type="entry name" value="HAD-like"/>
    <property type="match status" value="1"/>
</dbReference>
<organism evidence="2 3">
    <name type="scientific">Sporolactobacillus nakayamae</name>
    <dbReference type="NCBI Taxonomy" id="269670"/>
    <lineage>
        <taxon>Bacteria</taxon>
        <taxon>Bacillati</taxon>
        <taxon>Bacillota</taxon>
        <taxon>Bacilli</taxon>
        <taxon>Bacillales</taxon>
        <taxon>Sporolactobacillaceae</taxon>
        <taxon>Sporolactobacillus</taxon>
    </lineage>
</organism>
<dbReference type="OrthoDB" id="9787572at2"/>
<accession>A0A1I2NVV1</accession>
<proteinExistence type="predicted"/>
<dbReference type="PANTHER" id="PTHR43316:SF8">
    <property type="entry name" value="HAD FAMILY HYDROLASE"/>
    <property type="match status" value="1"/>
</dbReference>
<gene>
    <name evidence="2" type="ORF">SAMN02982927_00582</name>
</gene>
<evidence type="ECO:0008006" key="4">
    <source>
        <dbReference type="Google" id="ProtNLM"/>
    </source>
</evidence>
<protein>
    <recommendedName>
        <fullName evidence="4">YqeG family HAD IIIA-type phosphatase</fullName>
    </recommendedName>
</protein>
<dbReference type="InterPro" id="IPR036412">
    <property type="entry name" value="HAD-like_sf"/>
</dbReference>
<dbReference type="EMBL" id="FOOY01000004">
    <property type="protein sequence ID" value="SFG07828.1"/>
    <property type="molecule type" value="Genomic_DNA"/>
</dbReference>
<dbReference type="GO" id="GO:0008962">
    <property type="term" value="F:phosphatidylglycerophosphatase activity"/>
    <property type="evidence" value="ECO:0007669"/>
    <property type="project" value="InterPro"/>
</dbReference>
<dbReference type="InterPro" id="IPR023214">
    <property type="entry name" value="HAD_sf"/>
</dbReference>
<evidence type="ECO:0000313" key="3">
    <source>
        <dbReference type="Proteomes" id="UP000198752"/>
    </source>
</evidence>
<dbReference type="Proteomes" id="UP000198752">
    <property type="component" value="Unassembled WGS sequence"/>
</dbReference>
<dbReference type="PANTHER" id="PTHR43316">
    <property type="entry name" value="HYDROLASE, HALOACID DELAHOGENASE-RELATED"/>
    <property type="match status" value="1"/>
</dbReference>
<dbReference type="AlphaFoldDB" id="A0A1I2NVV1"/>
<evidence type="ECO:0000313" key="2">
    <source>
        <dbReference type="EMBL" id="SFG07828.1"/>
    </source>
</evidence>
<reference evidence="3" key="1">
    <citation type="submission" date="2016-10" db="EMBL/GenBank/DDBJ databases">
        <authorList>
            <person name="Varghese N."/>
            <person name="Submissions S."/>
        </authorList>
    </citation>
    <scope>NUCLEOTIDE SEQUENCE [LARGE SCALE GENOMIC DNA]</scope>
    <source>
        <strain evidence="3">ATCC 700379</strain>
    </source>
</reference>
<dbReference type="InterPro" id="IPR051540">
    <property type="entry name" value="S-2-haloacid_dehalogenase"/>
</dbReference>
<name>A0A1I2NVV1_9BACL</name>